<accession>W4RPZ7</accession>
<protein>
    <submittedName>
        <fullName evidence="2">Fe-S oxidoreductase</fullName>
    </submittedName>
</protein>
<feature type="domain" description="B12-binding" evidence="1">
    <location>
        <begin position="1"/>
        <end position="81"/>
    </location>
</feature>
<gene>
    <name evidence="2" type="ORF">JCM21738_3403</name>
</gene>
<dbReference type="AlphaFoldDB" id="W4RPZ7"/>
<dbReference type="GO" id="GO:0031419">
    <property type="term" value="F:cobalamin binding"/>
    <property type="evidence" value="ECO:0007669"/>
    <property type="project" value="InterPro"/>
</dbReference>
<keyword evidence="3" id="KW-1185">Reference proteome</keyword>
<dbReference type="EMBL" id="BAUW01000045">
    <property type="protein sequence ID" value="GAE46495.1"/>
    <property type="molecule type" value="Genomic_DNA"/>
</dbReference>
<dbReference type="Gene3D" id="3.40.50.280">
    <property type="entry name" value="Cobalamin-binding domain"/>
    <property type="match status" value="1"/>
</dbReference>
<evidence type="ECO:0000313" key="2">
    <source>
        <dbReference type="EMBL" id="GAE46495.1"/>
    </source>
</evidence>
<dbReference type="GO" id="GO:0046872">
    <property type="term" value="F:metal ion binding"/>
    <property type="evidence" value="ECO:0007669"/>
    <property type="project" value="InterPro"/>
</dbReference>
<organism evidence="2 3">
    <name type="scientific">Mesobacillus boroniphilus JCM 21738</name>
    <dbReference type="NCBI Taxonomy" id="1294265"/>
    <lineage>
        <taxon>Bacteria</taxon>
        <taxon>Bacillati</taxon>
        <taxon>Bacillota</taxon>
        <taxon>Bacilli</taxon>
        <taxon>Bacillales</taxon>
        <taxon>Bacillaceae</taxon>
        <taxon>Mesobacillus</taxon>
    </lineage>
</organism>
<dbReference type="Pfam" id="PF02310">
    <property type="entry name" value="B12-binding"/>
    <property type="match status" value="1"/>
</dbReference>
<sequence length="81" mass="9374">MNIVLTTLNAKYIHTNLAIRYLKAYAQPEFNVKLVEYTIKDPAINIVSDLIQKQPDVIGFSCYIWNIEETIKVIKMIKKST</sequence>
<comment type="caution">
    <text evidence="2">The sequence shown here is derived from an EMBL/GenBank/DDBJ whole genome shotgun (WGS) entry which is preliminary data.</text>
</comment>
<name>W4RPZ7_9BACI</name>
<dbReference type="eggNOG" id="COG1032">
    <property type="taxonomic scope" value="Bacteria"/>
</dbReference>
<dbReference type="InterPro" id="IPR006158">
    <property type="entry name" value="Cobalamin-bd"/>
</dbReference>
<reference evidence="2 3" key="1">
    <citation type="submission" date="2013-12" db="EMBL/GenBank/DDBJ databases">
        <title>NBRP : Genome information of microbial organism related human and environment.</title>
        <authorList>
            <person name="Hattori M."/>
            <person name="Oshima K."/>
            <person name="Inaba H."/>
            <person name="Suda W."/>
            <person name="Sakamoto M."/>
            <person name="Iino T."/>
            <person name="Kitahara M."/>
            <person name="Oshida Y."/>
            <person name="Iida T."/>
            <person name="Kudo T."/>
            <person name="Itoh T."/>
            <person name="Ahmed I."/>
            <person name="Ohkuma M."/>
        </authorList>
    </citation>
    <scope>NUCLEOTIDE SEQUENCE [LARGE SCALE GENOMIC DNA]</scope>
    <source>
        <strain evidence="2 3">JCM 21738</strain>
    </source>
</reference>
<evidence type="ECO:0000313" key="3">
    <source>
        <dbReference type="Proteomes" id="UP000018949"/>
    </source>
</evidence>
<dbReference type="Proteomes" id="UP000018949">
    <property type="component" value="Unassembled WGS sequence"/>
</dbReference>
<proteinExistence type="predicted"/>
<dbReference type="PROSITE" id="PS51332">
    <property type="entry name" value="B12_BINDING"/>
    <property type="match status" value="1"/>
</dbReference>
<evidence type="ECO:0000259" key="1">
    <source>
        <dbReference type="PROSITE" id="PS51332"/>
    </source>
</evidence>